<gene>
    <name evidence="1" type="ORF">COMA1_11100</name>
</gene>
<accession>A0A0S4LBQ3</accession>
<proteinExistence type="predicted"/>
<dbReference type="Proteomes" id="UP000199032">
    <property type="component" value="Unassembled WGS sequence"/>
</dbReference>
<sequence length="59" mass="6316">MTGCDIGVSDVCLAPVLCRRASTIPQMLSELHVATIAERSGRAQVQGRGIETLRKLGHI</sequence>
<reference evidence="1 2" key="1">
    <citation type="submission" date="2015-10" db="EMBL/GenBank/DDBJ databases">
        <authorList>
            <person name="Gilbert D.G."/>
        </authorList>
    </citation>
    <scope>NUCLEOTIDE SEQUENCE [LARGE SCALE GENOMIC DNA]</scope>
    <source>
        <strain evidence="1">COMA1</strain>
    </source>
</reference>
<keyword evidence="2" id="KW-1185">Reference proteome</keyword>
<dbReference type="EMBL" id="CZQA01000001">
    <property type="protein sequence ID" value="CUS33334.1"/>
    <property type="molecule type" value="Genomic_DNA"/>
</dbReference>
<organism evidence="1 2">
    <name type="scientific">Candidatus Nitrospira nitrosa</name>
    <dbReference type="NCBI Taxonomy" id="1742972"/>
    <lineage>
        <taxon>Bacteria</taxon>
        <taxon>Pseudomonadati</taxon>
        <taxon>Nitrospirota</taxon>
        <taxon>Nitrospiria</taxon>
        <taxon>Nitrospirales</taxon>
        <taxon>Nitrospiraceae</taxon>
        <taxon>Nitrospira</taxon>
    </lineage>
</organism>
<dbReference type="AlphaFoldDB" id="A0A0S4LBQ3"/>
<name>A0A0S4LBQ3_9BACT</name>
<protein>
    <submittedName>
        <fullName evidence="1">Uncharacterized protein</fullName>
    </submittedName>
</protein>
<evidence type="ECO:0000313" key="1">
    <source>
        <dbReference type="EMBL" id="CUS33334.1"/>
    </source>
</evidence>
<dbReference type="STRING" id="1742972.COMA1_11100"/>
<evidence type="ECO:0000313" key="2">
    <source>
        <dbReference type="Proteomes" id="UP000199032"/>
    </source>
</evidence>